<evidence type="ECO:0000256" key="1">
    <source>
        <dbReference type="SAM" id="Phobius"/>
    </source>
</evidence>
<name>A0AAJ0GH53_9PEZI</name>
<reference evidence="2" key="1">
    <citation type="submission" date="2023-04" db="EMBL/GenBank/DDBJ databases">
        <title>Black Yeasts Isolated from many extreme environments.</title>
        <authorList>
            <person name="Coleine C."/>
            <person name="Stajich J.E."/>
            <person name="Selbmann L."/>
        </authorList>
    </citation>
    <scope>NUCLEOTIDE SEQUENCE</scope>
    <source>
        <strain evidence="2">CCFEE 5312</strain>
    </source>
</reference>
<dbReference type="Proteomes" id="UP001271007">
    <property type="component" value="Unassembled WGS sequence"/>
</dbReference>
<accession>A0AAJ0GH53</accession>
<gene>
    <name evidence="2" type="ORF">LTR09_001656</name>
</gene>
<comment type="caution">
    <text evidence="2">The sequence shown here is derived from an EMBL/GenBank/DDBJ whole genome shotgun (WGS) entry which is preliminary data.</text>
</comment>
<feature type="transmembrane region" description="Helical" evidence="1">
    <location>
        <begin position="33"/>
        <end position="56"/>
    </location>
</feature>
<keyword evidence="1" id="KW-1133">Transmembrane helix</keyword>
<evidence type="ECO:0000313" key="2">
    <source>
        <dbReference type="EMBL" id="KAK3057472.1"/>
    </source>
</evidence>
<keyword evidence="3" id="KW-1185">Reference proteome</keyword>
<dbReference type="AlphaFoldDB" id="A0AAJ0GH53"/>
<evidence type="ECO:0000313" key="3">
    <source>
        <dbReference type="Proteomes" id="UP001271007"/>
    </source>
</evidence>
<keyword evidence="1" id="KW-0472">Membrane</keyword>
<organism evidence="2 3">
    <name type="scientific">Extremus antarcticus</name>
    <dbReference type="NCBI Taxonomy" id="702011"/>
    <lineage>
        <taxon>Eukaryota</taxon>
        <taxon>Fungi</taxon>
        <taxon>Dikarya</taxon>
        <taxon>Ascomycota</taxon>
        <taxon>Pezizomycotina</taxon>
        <taxon>Dothideomycetes</taxon>
        <taxon>Dothideomycetidae</taxon>
        <taxon>Mycosphaerellales</taxon>
        <taxon>Extremaceae</taxon>
        <taxon>Extremus</taxon>
    </lineage>
</organism>
<dbReference type="EMBL" id="JAWDJX010000003">
    <property type="protein sequence ID" value="KAK3057472.1"/>
    <property type="molecule type" value="Genomic_DNA"/>
</dbReference>
<protein>
    <submittedName>
        <fullName evidence="2">Uncharacterized protein</fullName>
    </submittedName>
</protein>
<keyword evidence="1" id="KW-0812">Transmembrane</keyword>
<proteinExistence type="predicted"/>
<sequence>MSFPTAPRLVQTLRLYSQQAGPSKGSAFGVAAMMGYCCIAFSAPFAGAAVVSHGMVDDKRYAKLRPLSFRDCLPCSPLDDYAGVIRR</sequence>